<evidence type="ECO:0008006" key="3">
    <source>
        <dbReference type="Google" id="ProtNLM"/>
    </source>
</evidence>
<dbReference type="Proteomes" id="UP000236291">
    <property type="component" value="Unassembled WGS sequence"/>
</dbReference>
<accession>A0A2K3LFL1</accession>
<dbReference type="AlphaFoldDB" id="A0A2K3LFL1"/>
<dbReference type="PANTHER" id="PTHR37610">
    <property type="entry name" value="CCHC-TYPE DOMAIN-CONTAINING PROTEIN"/>
    <property type="match status" value="1"/>
</dbReference>
<feature type="non-terminal residue" evidence="1">
    <location>
        <position position="1"/>
    </location>
</feature>
<proteinExistence type="predicted"/>
<evidence type="ECO:0000313" key="2">
    <source>
        <dbReference type="Proteomes" id="UP000236291"/>
    </source>
</evidence>
<protein>
    <recommendedName>
        <fullName evidence="3">Retrovirus-related Pol polyprotein from transposon TNT 1-94</fullName>
    </recommendedName>
</protein>
<dbReference type="PANTHER" id="PTHR37610:SF81">
    <property type="entry name" value="RETROTRANSPOSON COPIA-LIKE N-TERMINAL DOMAIN-CONTAINING PROTEIN"/>
    <property type="match status" value="1"/>
</dbReference>
<gene>
    <name evidence="1" type="ORF">L195_g033289</name>
</gene>
<reference evidence="1 2" key="1">
    <citation type="journal article" date="2014" name="Am. J. Bot.">
        <title>Genome assembly and annotation for red clover (Trifolium pratense; Fabaceae).</title>
        <authorList>
            <person name="Istvanek J."/>
            <person name="Jaros M."/>
            <person name="Krenek A."/>
            <person name="Repkova J."/>
        </authorList>
    </citation>
    <scope>NUCLEOTIDE SEQUENCE [LARGE SCALE GENOMIC DNA]</scope>
    <source>
        <strain evidence="2">cv. Tatra</strain>
        <tissue evidence="1">Young leaves</tissue>
    </source>
</reference>
<dbReference type="EMBL" id="ASHM01032159">
    <property type="protein sequence ID" value="PNX77325.1"/>
    <property type="molecule type" value="Genomic_DNA"/>
</dbReference>
<sequence>RASQLRALLRHTSHLEAVIMKNKLRFMDGSCPKPDQFDPTYEPWICLNNLVLFWLMNSIIPTISQSLMYTDNASQAWDDLKARSGFMGGIRVVSPCPLIVCVMPSKMPRSLKKKTWFSHFSLA</sequence>
<evidence type="ECO:0000313" key="1">
    <source>
        <dbReference type="EMBL" id="PNX77325.1"/>
    </source>
</evidence>
<comment type="caution">
    <text evidence="1">The sequence shown here is derived from an EMBL/GenBank/DDBJ whole genome shotgun (WGS) entry which is preliminary data.</text>
</comment>
<name>A0A2K3LFL1_TRIPR</name>
<reference evidence="1 2" key="2">
    <citation type="journal article" date="2017" name="Front. Plant Sci.">
        <title>Gene Classification and Mining of Molecular Markers Useful in Red Clover (Trifolium pratense) Breeding.</title>
        <authorList>
            <person name="Istvanek J."/>
            <person name="Dluhosova J."/>
            <person name="Dluhos P."/>
            <person name="Patkova L."/>
            <person name="Nedelnik J."/>
            <person name="Repkova J."/>
        </authorList>
    </citation>
    <scope>NUCLEOTIDE SEQUENCE [LARGE SCALE GENOMIC DNA]</scope>
    <source>
        <strain evidence="2">cv. Tatra</strain>
        <tissue evidence="1">Young leaves</tissue>
    </source>
</reference>
<organism evidence="1 2">
    <name type="scientific">Trifolium pratense</name>
    <name type="common">Red clover</name>
    <dbReference type="NCBI Taxonomy" id="57577"/>
    <lineage>
        <taxon>Eukaryota</taxon>
        <taxon>Viridiplantae</taxon>
        <taxon>Streptophyta</taxon>
        <taxon>Embryophyta</taxon>
        <taxon>Tracheophyta</taxon>
        <taxon>Spermatophyta</taxon>
        <taxon>Magnoliopsida</taxon>
        <taxon>eudicotyledons</taxon>
        <taxon>Gunneridae</taxon>
        <taxon>Pentapetalae</taxon>
        <taxon>rosids</taxon>
        <taxon>fabids</taxon>
        <taxon>Fabales</taxon>
        <taxon>Fabaceae</taxon>
        <taxon>Papilionoideae</taxon>
        <taxon>50 kb inversion clade</taxon>
        <taxon>NPAAA clade</taxon>
        <taxon>Hologalegina</taxon>
        <taxon>IRL clade</taxon>
        <taxon>Trifolieae</taxon>
        <taxon>Trifolium</taxon>
    </lineage>
</organism>